<keyword evidence="1" id="KW-0067">ATP-binding</keyword>
<dbReference type="PROSITE" id="PS51455">
    <property type="entry name" value="PIPK"/>
    <property type="match status" value="1"/>
</dbReference>
<dbReference type="AlphaFoldDB" id="A0A8S1LUA0"/>
<name>A0A8S1LUA0_PARPR</name>
<keyword evidence="4" id="KW-1185">Reference proteome</keyword>
<accession>A0A8S1LUA0</accession>
<dbReference type="SMART" id="SM00330">
    <property type="entry name" value="PIPKc"/>
    <property type="match status" value="1"/>
</dbReference>
<gene>
    <name evidence="3" type="ORF">PPRIM_AZ9-3.1.T0380296</name>
</gene>
<dbReference type="InterPro" id="IPR002498">
    <property type="entry name" value="PInositol-4-P-4/5-kinase_core"/>
</dbReference>
<evidence type="ECO:0000256" key="1">
    <source>
        <dbReference type="PROSITE-ProRule" id="PRU00781"/>
    </source>
</evidence>
<dbReference type="EMBL" id="CAJJDM010000037">
    <property type="protein sequence ID" value="CAD8066154.1"/>
    <property type="molecule type" value="Genomic_DNA"/>
</dbReference>
<feature type="domain" description="PIPK" evidence="2">
    <location>
        <begin position="1"/>
        <end position="320"/>
    </location>
</feature>
<dbReference type="PANTHER" id="PTHR23086">
    <property type="entry name" value="PHOSPHATIDYLINOSITOL-4-PHOSPHATE 5-KINASE"/>
    <property type="match status" value="1"/>
</dbReference>
<dbReference type="GO" id="GO:0005886">
    <property type="term" value="C:plasma membrane"/>
    <property type="evidence" value="ECO:0007669"/>
    <property type="project" value="TreeGrafter"/>
</dbReference>
<keyword evidence="1" id="KW-0808">Transferase</keyword>
<proteinExistence type="predicted"/>
<dbReference type="GO" id="GO:0005524">
    <property type="term" value="F:ATP binding"/>
    <property type="evidence" value="ECO:0007669"/>
    <property type="project" value="UniProtKB-UniRule"/>
</dbReference>
<reference evidence="3" key="1">
    <citation type="submission" date="2021-01" db="EMBL/GenBank/DDBJ databases">
        <authorList>
            <consortium name="Genoscope - CEA"/>
            <person name="William W."/>
        </authorList>
    </citation>
    <scope>NUCLEOTIDE SEQUENCE</scope>
</reference>
<comment type="caution">
    <text evidence="3">The sequence shown here is derived from an EMBL/GenBank/DDBJ whole genome shotgun (WGS) entry which is preliminary data.</text>
</comment>
<keyword evidence="1" id="KW-0547">Nucleotide-binding</keyword>
<evidence type="ECO:0000259" key="2">
    <source>
        <dbReference type="PROSITE" id="PS51455"/>
    </source>
</evidence>
<protein>
    <recommendedName>
        <fullName evidence="2">PIPK domain-containing protein</fullName>
    </recommendedName>
</protein>
<dbReference type="Pfam" id="PF01504">
    <property type="entry name" value="PIP5K"/>
    <property type="match status" value="2"/>
</dbReference>
<dbReference type="InterPro" id="IPR023610">
    <property type="entry name" value="PInositol-4/5-P-5/4-kinase"/>
</dbReference>
<sequence>MDKVKKISWEKITSLLQQLYSVEQQIQEQHVTIQSNTQLLVSLFHAQFRQLIDREDIIDSLLQLDFETPQLFNMGRNLQSEFAFTLNHKYILKVVSGTQYRYFKNTFHQFYFKIIANKNCLLARTFGIYKLEDRENKSYFVLMENLFYEHKLQNSQIISIYDLKGAQSSRITKNFDEQFQQQQQLLQTKAQTIPLLKGKDEDFKKIRFFQEFSNEKKLDLMNQIKQESDILAEANTMDYSLMIITGYINQCQQGNRLIKLSNNVGTIIGIIDYYQEYNSTKKLENKFKTWFGMHKPDQQISCVDSDTYRKRFQIYFQQFLQD</sequence>
<dbReference type="PANTHER" id="PTHR23086:SF8">
    <property type="entry name" value="PHOSPHATIDYLINOSITOL 5-PHOSPHATE 4-KINASE, ISOFORM A"/>
    <property type="match status" value="1"/>
</dbReference>
<keyword evidence="1" id="KW-0418">Kinase</keyword>
<dbReference type="Proteomes" id="UP000688137">
    <property type="component" value="Unassembled WGS sequence"/>
</dbReference>
<dbReference type="OMA" id="EANTMDY"/>
<organism evidence="3 4">
    <name type="scientific">Paramecium primaurelia</name>
    <dbReference type="NCBI Taxonomy" id="5886"/>
    <lineage>
        <taxon>Eukaryota</taxon>
        <taxon>Sar</taxon>
        <taxon>Alveolata</taxon>
        <taxon>Ciliophora</taxon>
        <taxon>Intramacronucleata</taxon>
        <taxon>Oligohymenophorea</taxon>
        <taxon>Peniculida</taxon>
        <taxon>Parameciidae</taxon>
        <taxon>Paramecium</taxon>
    </lineage>
</organism>
<dbReference type="GO" id="GO:0046854">
    <property type="term" value="P:phosphatidylinositol phosphate biosynthetic process"/>
    <property type="evidence" value="ECO:0007669"/>
    <property type="project" value="TreeGrafter"/>
</dbReference>
<evidence type="ECO:0000313" key="4">
    <source>
        <dbReference type="Proteomes" id="UP000688137"/>
    </source>
</evidence>
<evidence type="ECO:0000313" key="3">
    <source>
        <dbReference type="EMBL" id="CAD8066154.1"/>
    </source>
</evidence>
<dbReference type="GO" id="GO:0016308">
    <property type="term" value="F:1-phosphatidylinositol-4-phosphate 5-kinase activity"/>
    <property type="evidence" value="ECO:0007669"/>
    <property type="project" value="TreeGrafter"/>
</dbReference>